<sequence>MTQGLESVAFAACASAMLLAGAGFVWQRSCKKPPIWVQQLDLLGERREKLLPGTVVVCGGSVAGIVSARICADHFERVLVVDPDIENPGNRILQWNAAHLYLCLFVTGARRLWNKFDDVAKSLGGRILPADLQIHYSGVELPTPGGVPDTLLLRRPSLQKAMYSLLQDQKNVSVVPGVVRSFNPTRDRSAIESVTVRRVDGTLETLNDAALVLDCSGKMQGGFKWLKSAGYDISEKIKCSYDPNLRYMTCSFKITPELEARLPIPQAQRDTPAAYVYVPHDDTQSCFLGVSMNDGNVIQVLFGDTGMGYLPQSAEELLPFLERFRGQKQPLPQWLTPTIQMLIDDVEPEFDPINLNLLTFIQYHLLRPGSLPSNFAAVGDAFLFLNPVHGQGFAKAMLNGITLNSLLHSVPNCTSLPSNFSTRYFSDSAGIMNGLWDATRLHDYGSTNCIPMPGETKETGRVSRWLGEKLISLSTRDDEVASALWHVRQMLADDKALMAPTILWKVLLTPSIF</sequence>
<name>A0A8H6T1Q7_MYCCL</name>
<evidence type="ECO:0000313" key="1">
    <source>
        <dbReference type="EMBL" id="KAF7310430.1"/>
    </source>
</evidence>
<comment type="caution">
    <text evidence="1">The sequence shown here is derived from an EMBL/GenBank/DDBJ whole genome shotgun (WGS) entry which is preliminary data.</text>
</comment>
<evidence type="ECO:0000313" key="2">
    <source>
        <dbReference type="Proteomes" id="UP000613580"/>
    </source>
</evidence>
<dbReference type="EMBL" id="JACAZE010000007">
    <property type="protein sequence ID" value="KAF7310430.1"/>
    <property type="molecule type" value="Genomic_DNA"/>
</dbReference>
<organism evidence="1 2">
    <name type="scientific">Mycena chlorophos</name>
    <name type="common">Agaric fungus</name>
    <name type="synonym">Agaricus chlorophos</name>
    <dbReference type="NCBI Taxonomy" id="658473"/>
    <lineage>
        <taxon>Eukaryota</taxon>
        <taxon>Fungi</taxon>
        <taxon>Dikarya</taxon>
        <taxon>Basidiomycota</taxon>
        <taxon>Agaricomycotina</taxon>
        <taxon>Agaricomycetes</taxon>
        <taxon>Agaricomycetidae</taxon>
        <taxon>Agaricales</taxon>
        <taxon>Marasmiineae</taxon>
        <taxon>Mycenaceae</taxon>
        <taxon>Mycena</taxon>
    </lineage>
</organism>
<dbReference type="Proteomes" id="UP000613580">
    <property type="component" value="Unassembled WGS sequence"/>
</dbReference>
<reference evidence="1" key="1">
    <citation type="submission" date="2020-05" db="EMBL/GenBank/DDBJ databases">
        <title>Mycena genomes resolve the evolution of fungal bioluminescence.</title>
        <authorList>
            <person name="Tsai I.J."/>
        </authorList>
    </citation>
    <scope>NUCLEOTIDE SEQUENCE</scope>
    <source>
        <strain evidence="1">110903Hualien_Pintung</strain>
    </source>
</reference>
<keyword evidence="2" id="KW-1185">Reference proteome</keyword>
<proteinExistence type="predicted"/>
<gene>
    <name evidence="1" type="ORF">HMN09_00585000</name>
</gene>
<dbReference type="AlphaFoldDB" id="A0A8H6T1Q7"/>
<accession>A0A8H6T1Q7</accession>
<dbReference type="SUPFAM" id="SSF51905">
    <property type="entry name" value="FAD/NAD(P)-binding domain"/>
    <property type="match status" value="1"/>
</dbReference>
<dbReference type="Gene3D" id="3.50.50.60">
    <property type="entry name" value="FAD/NAD(P)-binding domain"/>
    <property type="match status" value="1"/>
</dbReference>
<dbReference type="OrthoDB" id="10051892at2759"/>
<dbReference type="InterPro" id="IPR036188">
    <property type="entry name" value="FAD/NAD-bd_sf"/>
</dbReference>
<evidence type="ECO:0008006" key="3">
    <source>
        <dbReference type="Google" id="ProtNLM"/>
    </source>
</evidence>
<protein>
    <recommendedName>
        <fullName evidence="3">FAD/NAD(P)-binding domain-containing protein</fullName>
    </recommendedName>
</protein>